<evidence type="ECO:0000313" key="4">
    <source>
        <dbReference type="WBParaSite" id="PTRK_0000289200.1"/>
    </source>
</evidence>
<proteinExistence type="predicted"/>
<keyword evidence="3" id="KW-1185">Reference proteome</keyword>
<feature type="compositionally biased region" description="Low complexity" evidence="1">
    <location>
        <begin position="390"/>
        <end position="410"/>
    </location>
</feature>
<protein>
    <submittedName>
        <fullName evidence="4">Protein Wnt</fullName>
    </submittedName>
</protein>
<evidence type="ECO:0000256" key="2">
    <source>
        <dbReference type="SAM" id="SignalP"/>
    </source>
</evidence>
<evidence type="ECO:0000256" key="1">
    <source>
        <dbReference type="SAM" id="MobiDB-lite"/>
    </source>
</evidence>
<dbReference type="AlphaFoldDB" id="A0A0N4Z6T6"/>
<feature type="signal peptide" evidence="2">
    <location>
        <begin position="1"/>
        <end position="21"/>
    </location>
</feature>
<feature type="compositionally biased region" description="Pro residues" evidence="1">
    <location>
        <begin position="564"/>
        <end position="573"/>
    </location>
</feature>
<sequence length="753" mass="85651">MMPNIKFLLLFTTLLLEGIKTQEGPKTLYNLPPLPDDERINFLNEPSTTHKTTVLNRKTPTLPPLFSQPLSPLLRFPLPQVPLFDPYNEANMKSELPPLPEESLKGYFDSDGMFVPKQYDVINNNSTKAVPKNQMAGAATFVSIDDGNKTKTNTTTEGEDIPENIFLEPIKKNRMNEHFEKDSLEKDFVIARSNLFIDGFNEDTLDDEDMGPTESPVMVNVTPKIIENHGDLSITTPTTDQIVGKENFNNNLSKIPPSTTDVTLAPIGMETEFKKTFENNNFNSQSIKQQFIRTTLSPKLVLRNEIKNMEPININNRPRYIPKFMKKNNNNNNNNNNNFKSNNFNNIRQQAFVKKRPNSNQQFDLPLPANNNINSNDKNSRTETNKENNLKNNNNFRGNNPRNNNRPKSNVTKNGQQTPIRIIHRGKQNTPPPPPPPVPNPNVPKEKKKSKFPGQLDLPSLVALPTPSVDGFSSSNQNGRKFNNNVVKNTNIVQRFNSVPKTIVQTSQMDIKNPTDSMFTNDVDWFDWDMYKNGRTLGHLPPNLINDPLLPKPQEPTIPLNGRHPPPPPPPRAVNPNNFVSRSIWPLLSNNNQEMPRASGTQQLPLQVQKDDEIPTDSFIVNNAPQLELNLPGYGKQQTLQQLKPSVRYPAEGENLVPFENTNTGRVSTTQLTTGSPYNNLNANNYNNGNFYNNNNYQRQYNQQNNRWNNNNQNTNYNNNYNNNYNRNYDTNQQPSLFNLFNFNPLGGFNLFG</sequence>
<keyword evidence="2" id="KW-0732">Signal</keyword>
<accession>A0A0N4Z6T6</accession>
<reference evidence="4" key="1">
    <citation type="submission" date="2017-02" db="UniProtKB">
        <authorList>
            <consortium name="WormBaseParasite"/>
        </authorList>
    </citation>
    <scope>IDENTIFICATION</scope>
</reference>
<dbReference type="STRING" id="131310.A0A0N4Z6T6"/>
<dbReference type="Proteomes" id="UP000038045">
    <property type="component" value="Unplaced"/>
</dbReference>
<feature type="compositionally biased region" description="Low complexity" evidence="1">
    <location>
        <begin position="327"/>
        <end position="343"/>
    </location>
</feature>
<dbReference type="WBParaSite" id="PTRK_0000289200.1">
    <property type="protein sequence ID" value="PTRK_0000289200.1"/>
    <property type="gene ID" value="PTRK_0000289200"/>
</dbReference>
<feature type="region of interest" description="Disordered" evidence="1">
    <location>
        <begin position="322"/>
        <end position="343"/>
    </location>
</feature>
<feature type="compositionally biased region" description="Pro residues" evidence="1">
    <location>
        <begin position="430"/>
        <end position="442"/>
    </location>
</feature>
<feature type="compositionally biased region" description="Basic and acidic residues" evidence="1">
    <location>
        <begin position="378"/>
        <end position="389"/>
    </location>
</feature>
<organism evidence="3 4">
    <name type="scientific">Parastrongyloides trichosuri</name>
    <name type="common">Possum-specific nematode worm</name>
    <dbReference type="NCBI Taxonomy" id="131310"/>
    <lineage>
        <taxon>Eukaryota</taxon>
        <taxon>Metazoa</taxon>
        <taxon>Ecdysozoa</taxon>
        <taxon>Nematoda</taxon>
        <taxon>Chromadorea</taxon>
        <taxon>Rhabditida</taxon>
        <taxon>Tylenchina</taxon>
        <taxon>Panagrolaimomorpha</taxon>
        <taxon>Strongyloidoidea</taxon>
        <taxon>Strongyloididae</taxon>
        <taxon>Parastrongyloides</taxon>
    </lineage>
</organism>
<feature type="region of interest" description="Disordered" evidence="1">
    <location>
        <begin position="551"/>
        <end position="575"/>
    </location>
</feature>
<evidence type="ECO:0000313" key="3">
    <source>
        <dbReference type="Proteomes" id="UP000038045"/>
    </source>
</evidence>
<name>A0A0N4Z6T6_PARTI</name>
<feature type="region of interest" description="Disordered" evidence="1">
    <location>
        <begin position="355"/>
        <end position="461"/>
    </location>
</feature>
<feature type="chain" id="PRO_5005891203" evidence="2">
    <location>
        <begin position="22"/>
        <end position="753"/>
    </location>
</feature>